<dbReference type="InterPro" id="IPR029036">
    <property type="entry name" value="P5CR_dimer"/>
</dbReference>
<dbReference type="Pfam" id="PF14748">
    <property type="entry name" value="P5CR_dimer"/>
    <property type="match status" value="1"/>
</dbReference>
<evidence type="ECO:0000256" key="7">
    <source>
        <dbReference type="NCBIfam" id="TIGR00112"/>
    </source>
</evidence>
<dbReference type="Pfam" id="PF03807">
    <property type="entry name" value="F420_oxidored"/>
    <property type="match status" value="1"/>
</dbReference>
<dbReference type="FunFam" id="1.10.3730.10:FF:000001">
    <property type="entry name" value="Pyrroline-5-carboxylate reductase"/>
    <property type="match status" value="1"/>
</dbReference>
<dbReference type="GO" id="GO:0005737">
    <property type="term" value="C:cytoplasm"/>
    <property type="evidence" value="ECO:0007669"/>
    <property type="project" value="UniProtKB-SubCell"/>
</dbReference>
<keyword evidence="6" id="KW-0963">Cytoplasm</keyword>
<dbReference type="PANTHER" id="PTHR11645:SF49">
    <property type="entry name" value="PYRROLINE-5-CARBOXYLATE REDUCTASE 1"/>
    <property type="match status" value="1"/>
</dbReference>
<gene>
    <name evidence="6" type="primary">proC</name>
    <name evidence="11" type="ORF">AOX59_13635</name>
</gene>
<dbReference type="UniPathway" id="UPA00098">
    <property type="reaction ID" value="UER00361"/>
</dbReference>
<evidence type="ECO:0000313" key="11">
    <source>
        <dbReference type="EMBL" id="ALX49517.1"/>
    </source>
</evidence>
<dbReference type="KEGG" id="lao:AOX59_13635"/>
<dbReference type="NCBIfam" id="TIGR00112">
    <property type="entry name" value="proC"/>
    <property type="match status" value="1"/>
</dbReference>
<comment type="pathway">
    <text evidence="6">Amino-acid biosynthesis; L-proline biosynthesis; L-proline from L-glutamate 5-semialdehyde: step 1/1.</text>
</comment>
<evidence type="ECO:0000259" key="9">
    <source>
        <dbReference type="Pfam" id="PF03807"/>
    </source>
</evidence>
<evidence type="ECO:0000256" key="1">
    <source>
        <dbReference type="ARBA" id="ARBA00005525"/>
    </source>
</evidence>
<dbReference type="InterPro" id="IPR008927">
    <property type="entry name" value="6-PGluconate_DH-like_C_sf"/>
</dbReference>
<reference evidence="11 12" key="1">
    <citation type="submission" date="2016-01" db="EMBL/GenBank/DDBJ databases">
        <title>Complete genome sequence of strain Lentibacillus amyloliquefaciens LAM0015T isolated from saline sediment.</title>
        <authorList>
            <person name="Wang J.-L."/>
            <person name="He M.-X."/>
        </authorList>
    </citation>
    <scope>NUCLEOTIDE SEQUENCE [LARGE SCALE GENOMIC DNA]</scope>
    <source>
        <strain evidence="11 12">LAM0015</strain>
    </source>
</reference>
<dbReference type="SUPFAM" id="SSF51735">
    <property type="entry name" value="NAD(P)-binding Rossmann-fold domains"/>
    <property type="match status" value="1"/>
</dbReference>
<feature type="binding site" evidence="8">
    <location>
        <begin position="71"/>
        <end position="74"/>
    </location>
    <ligand>
        <name>NADP(+)</name>
        <dbReference type="ChEBI" id="CHEBI:58349"/>
    </ligand>
</feature>
<keyword evidence="4 6" id="KW-0560">Oxidoreductase</keyword>
<evidence type="ECO:0000256" key="3">
    <source>
        <dbReference type="ARBA" id="ARBA00022857"/>
    </source>
</evidence>
<evidence type="ECO:0000256" key="4">
    <source>
        <dbReference type="ARBA" id="ARBA00023002"/>
    </source>
</evidence>
<comment type="subcellular location">
    <subcellularLocation>
        <location evidence="6">Cytoplasm</location>
    </subcellularLocation>
</comment>
<dbReference type="EMBL" id="CP013862">
    <property type="protein sequence ID" value="ALX49517.1"/>
    <property type="molecule type" value="Genomic_DNA"/>
</dbReference>
<keyword evidence="6" id="KW-0028">Amino-acid biosynthesis</keyword>
<dbReference type="AlphaFoldDB" id="A0A0U4FG73"/>
<evidence type="ECO:0000256" key="2">
    <source>
        <dbReference type="ARBA" id="ARBA00022650"/>
    </source>
</evidence>
<evidence type="ECO:0000256" key="8">
    <source>
        <dbReference type="PIRSR" id="PIRSR000193-1"/>
    </source>
</evidence>
<dbReference type="PANTHER" id="PTHR11645">
    <property type="entry name" value="PYRROLINE-5-CARBOXYLATE REDUCTASE"/>
    <property type="match status" value="1"/>
</dbReference>
<organism evidence="11 12">
    <name type="scientific">Lentibacillus amyloliquefaciens</name>
    <dbReference type="NCBI Taxonomy" id="1472767"/>
    <lineage>
        <taxon>Bacteria</taxon>
        <taxon>Bacillati</taxon>
        <taxon>Bacillota</taxon>
        <taxon>Bacilli</taxon>
        <taxon>Bacillales</taxon>
        <taxon>Bacillaceae</taxon>
        <taxon>Lentibacillus</taxon>
    </lineage>
</organism>
<protein>
    <recommendedName>
        <fullName evidence="6 7">Pyrroline-5-carboxylate reductase</fullName>
        <shortName evidence="6">P5C reductase</shortName>
        <shortName evidence="6">P5CR</shortName>
        <ecNumber evidence="6 7">1.5.1.2</ecNumber>
    </recommendedName>
    <alternativeName>
        <fullName evidence="6">PCA reductase</fullName>
    </alternativeName>
</protein>
<dbReference type="HAMAP" id="MF_01925">
    <property type="entry name" value="P5C_reductase"/>
    <property type="match status" value="1"/>
</dbReference>
<evidence type="ECO:0000256" key="6">
    <source>
        <dbReference type="HAMAP-Rule" id="MF_01925"/>
    </source>
</evidence>
<comment type="function">
    <text evidence="5 6">Catalyzes the reduction of 1-pyrroline-5-carboxylate (PCA) to L-proline.</text>
</comment>
<name>A0A0U4FG73_9BACI</name>
<evidence type="ECO:0000256" key="5">
    <source>
        <dbReference type="ARBA" id="ARBA00058118"/>
    </source>
</evidence>
<comment type="catalytic activity">
    <reaction evidence="6">
        <text>L-proline + NADP(+) = (S)-1-pyrroline-5-carboxylate + NADPH + 2 H(+)</text>
        <dbReference type="Rhea" id="RHEA:14109"/>
        <dbReference type="ChEBI" id="CHEBI:15378"/>
        <dbReference type="ChEBI" id="CHEBI:17388"/>
        <dbReference type="ChEBI" id="CHEBI:57783"/>
        <dbReference type="ChEBI" id="CHEBI:58349"/>
        <dbReference type="ChEBI" id="CHEBI:60039"/>
        <dbReference type="EC" id="1.5.1.2"/>
    </reaction>
</comment>
<feature type="binding site" evidence="8">
    <location>
        <begin position="8"/>
        <end position="13"/>
    </location>
    <ligand>
        <name>NADP(+)</name>
        <dbReference type="ChEBI" id="CHEBI:58349"/>
    </ligand>
</feature>
<dbReference type="PIRSF" id="PIRSF000193">
    <property type="entry name" value="Pyrrol-5-carb_rd"/>
    <property type="match status" value="1"/>
</dbReference>
<comment type="catalytic activity">
    <reaction evidence="6">
        <text>L-proline + NAD(+) = (S)-1-pyrroline-5-carboxylate + NADH + 2 H(+)</text>
        <dbReference type="Rhea" id="RHEA:14105"/>
        <dbReference type="ChEBI" id="CHEBI:15378"/>
        <dbReference type="ChEBI" id="CHEBI:17388"/>
        <dbReference type="ChEBI" id="CHEBI:57540"/>
        <dbReference type="ChEBI" id="CHEBI:57945"/>
        <dbReference type="ChEBI" id="CHEBI:60039"/>
        <dbReference type="EC" id="1.5.1.2"/>
    </reaction>
</comment>
<dbReference type="InterPro" id="IPR028939">
    <property type="entry name" value="P5C_Rdtase_cat_N"/>
</dbReference>
<dbReference type="SUPFAM" id="SSF48179">
    <property type="entry name" value="6-phosphogluconate dehydrogenase C-terminal domain-like"/>
    <property type="match status" value="1"/>
</dbReference>
<dbReference type="GO" id="GO:0055129">
    <property type="term" value="P:L-proline biosynthetic process"/>
    <property type="evidence" value="ECO:0007669"/>
    <property type="project" value="UniProtKB-UniRule"/>
</dbReference>
<evidence type="ECO:0000259" key="10">
    <source>
        <dbReference type="Pfam" id="PF14748"/>
    </source>
</evidence>
<keyword evidence="12" id="KW-1185">Reference proteome</keyword>
<keyword evidence="2 6" id="KW-0641">Proline biosynthesis</keyword>
<dbReference type="OrthoDB" id="9805754at2"/>
<keyword evidence="3 6" id="KW-0521">NADP</keyword>
<dbReference type="InterPro" id="IPR036291">
    <property type="entry name" value="NAD(P)-bd_dom_sf"/>
</dbReference>
<sequence length="271" mass="28622">MIEKMAFIGAGSMAESILTGILNSDILPKERIYITNKSDKERLAFLENTYAVQNNEDKNETVDGADIVVIAVKPHDVEAAVSSISDCLTPDQLVISVVAGVSTDTISKTLGNDIPVVRAMPNTSSAAGQSATAVARGPFAKDQHLETALALFNTIGTAIEVREEDMHTVTAISGSGPAYVYYLVEAMEKAAVDAGLGQETAQDLITQTIVGAGEMLKTSGLDPAELRENITSPGGTTQAGVEALGKHNFQEAIARCVESARERSIELGKKK</sequence>
<dbReference type="Gene3D" id="1.10.3730.10">
    <property type="entry name" value="ProC C-terminal domain-like"/>
    <property type="match status" value="1"/>
</dbReference>
<dbReference type="InterPro" id="IPR000304">
    <property type="entry name" value="Pyrroline-COOH_reductase"/>
</dbReference>
<evidence type="ECO:0000313" key="12">
    <source>
        <dbReference type="Proteomes" id="UP000050331"/>
    </source>
</evidence>
<accession>A0A0U4FG73</accession>
<dbReference type="Gene3D" id="3.40.50.720">
    <property type="entry name" value="NAD(P)-binding Rossmann-like Domain"/>
    <property type="match status" value="1"/>
</dbReference>
<feature type="domain" description="Pyrroline-5-carboxylate reductase dimerisation" evidence="10">
    <location>
        <begin position="163"/>
        <end position="267"/>
    </location>
</feature>
<comment type="similarity">
    <text evidence="1 6">Belongs to the pyrroline-5-carboxylate reductase family.</text>
</comment>
<dbReference type="EC" id="1.5.1.2" evidence="6 7"/>
<dbReference type="STRING" id="1472767.AOX59_13635"/>
<feature type="domain" description="Pyrroline-5-carboxylate reductase catalytic N-terminal" evidence="9">
    <location>
        <begin position="4"/>
        <end position="100"/>
    </location>
</feature>
<dbReference type="Proteomes" id="UP000050331">
    <property type="component" value="Chromosome"/>
</dbReference>
<dbReference type="GO" id="GO:0004735">
    <property type="term" value="F:pyrroline-5-carboxylate reductase activity"/>
    <property type="evidence" value="ECO:0007669"/>
    <property type="project" value="UniProtKB-UniRule"/>
</dbReference>
<proteinExistence type="inferred from homology"/>